<dbReference type="EMBL" id="JANYMP010000018">
    <property type="protein sequence ID" value="MCS7481379.1"/>
    <property type="molecule type" value="Genomic_DNA"/>
</dbReference>
<dbReference type="Pfam" id="PF08922">
    <property type="entry name" value="DUF1905"/>
    <property type="match status" value="1"/>
</dbReference>
<dbReference type="RefSeq" id="WP_259626874.1">
    <property type="nucleotide sequence ID" value="NZ_JANYMP010000018.1"/>
</dbReference>
<dbReference type="InterPro" id="IPR015018">
    <property type="entry name" value="DUF1905"/>
</dbReference>
<keyword evidence="2" id="KW-1185">Reference proteome</keyword>
<evidence type="ECO:0000313" key="2">
    <source>
        <dbReference type="Proteomes" id="UP001141259"/>
    </source>
</evidence>
<dbReference type="SUPFAM" id="SSF141694">
    <property type="entry name" value="AF2212/PG0164-like"/>
    <property type="match status" value="1"/>
</dbReference>
<dbReference type="AlphaFoldDB" id="A0A9X3A361"/>
<organism evidence="1 2">
    <name type="scientific">Umezawaea endophytica</name>
    <dbReference type="NCBI Taxonomy" id="1654476"/>
    <lineage>
        <taxon>Bacteria</taxon>
        <taxon>Bacillati</taxon>
        <taxon>Actinomycetota</taxon>
        <taxon>Actinomycetes</taxon>
        <taxon>Pseudonocardiales</taxon>
        <taxon>Pseudonocardiaceae</taxon>
        <taxon>Umezawaea</taxon>
    </lineage>
</organism>
<dbReference type="Gene3D" id="2.40.30.100">
    <property type="entry name" value="AF2212/PG0164-like"/>
    <property type="match status" value="1"/>
</dbReference>
<evidence type="ECO:0000313" key="1">
    <source>
        <dbReference type="EMBL" id="MCS7481379.1"/>
    </source>
</evidence>
<dbReference type="Pfam" id="PF13376">
    <property type="entry name" value="OmdA"/>
    <property type="match status" value="1"/>
</dbReference>
<gene>
    <name evidence="1" type="ORF">NZH93_31365</name>
</gene>
<sequence length="143" mass="15627">MNFRATVLLSGKTATGVQVPDEVVTALDSGKRPAVKVRINDYTYRSSIASMSGVFMLPISAEVRAGAKIAAGDSIEVTVELDTEPREVEVPEDLAAAMTPETRTRFDALSYSAKRRLTIPINDAKTPETRQRRITKTIETLNT</sequence>
<dbReference type="Proteomes" id="UP001141259">
    <property type="component" value="Unassembled WGS sequence"/>
</dbReference>
<proteinExistence type="predicted"/>
<dbReference type="InterPro" id="IPR037079">
    <property type="entry name" value="AF2212/PG0164-like_sf"/>
</dbReference>
<name>A0A9X3A361_9PSEU</name>
<reference evidence="1" key="1">
    <citation type="submission" date="2022-08" db="EMBL/GenBank/DDBJ databases">
        <authorList>
            <person name="Tistechok S."/>
            <person name="Samborskyy M."/>
            <person name="Roman I."/>
        </authorList>
    </citation>
    <scope>NUCLEOTIDE SEQUENCE</scope>
    <source>
        <strain evidence="1">DSM 103496</strain>
    </source>
</reference>
<comment type="caution">
    <text evidence="1">The sequence shown here is derived from an EMBL/GenBank/DDBJ whole genome shotgun (WGS) entry which is preliminary data.</text>
</comment>
<protein>
    <submittedName>
        <fullName evidence="1">YdeI/OmpD-associated family protein</fullName>
    </submittedName>
</protein>
<accession>A0A9X3A361</accession>